<gene>
    <name evidence="1" type="ORF">IC621_24675</name>
</gene>
<dbReference type="AlphaFoldDB" id="A0A926NH65"/>
<evidence type="ECO:0000313" key="1">
    <source>
        <dbReference type="EMBL" id="MBD1383384.1"/>
    </source>
</evidence>
<accession>A0A926NH65</accession>
<sequence>MIMCPLCNGFEHHREILCPNCGTIMTDQGKITDYLDDYSAYMEIDSMKLFDGVLTSLEEHQCVHYYYCKNCLHEETQTIQE</sequence>
<comment type="caution">
    <text evidence="1">The sequence shown here is derived from an EMBL/GenBank/DDBJ whole genome shotgun (WGS) entry which is preliminary data.</text>
</comment>
<proteinExistence type="predicted"/>
<reference evidence="1" key="1">
    <citation type="submission" date="2020-09" db="EMBL/GenBank/DDBJ databases">
        <title>A novel bacterium of genus Bacillus, isolated from South China Sea.</title>
        <authorList>
            <person name="Huang H."/>
            <person name="Mo K."/>
            <person name="Hu Y."/>
        </authorList>
    </citation>
    <scope>NUCLEOTIDE SEQUENCE</scope>
    <source>
        <strain evidence="1">IB182487</strain>
    </source>
</reference>
<dbReference type="EMBL" id="JACXAI010000053">
    <property type="protein sequence ID" value="MBD1383384.1"/>
    <property type="molecule type" value="Genomic_DNA"/>
</dbReference>
<protein>
    <submittedName>
        <fullName evidence="1">Uncharacterized protein</fullName>
    </submittedName>
</protein>
<dbReference type="RefSeq" id="WP_191162503.1">
    <property type="nucleotide sequence ID" value="NZ_JACXAI010000053.1"/>
</dbReference>
<organism evidence="1 2">
    <name type="scientific">Metabacillus arenae</name>
    <dbReference type="NCBI Taxonomy" id="2771434"/>
    <lineage>
        <taxon>Bacteria</taxon>
        <taxon>Bacillati</taxon>
        <taxon>Bacillota</taxon>
        <taxon>Bacilli</taxon>
        <taxon>Bacillales</taxon>
        <taxon>Bacillaceae</taxon>
        <taxon>Metabacillus</taxon>
    </lineage>
</organism>
<name>A0A926NH65_9BACI</name>
<dbReference type="Proteomes" id="UP000626844">
    <property type="component" value="Unassembled WGS sequence"/>
</dbReference>
<keyword evidence="2" id="KW-1185">Reference proteome</keyword>
<evidence type="ECO:0000313" key="2">
    <source>
        <dbReference type="Proteomes" id="UP000626844"/>
    </source>
</evidence>